<dbReference type="Proteomes" id="UP000545761">
    <property type="component" value="Unassembled WGS sequence"/>
</dbReference>
<evidence type="ECO:0000313" key="6">
    <source>
        <dbReference type="EMBL" id="MBA2946067.1"/>
    </source>
</evidence>
<dbReference type="Gene3D" id="1.10.10.10">
    <property type="entry name" value="Winged helix-like DNA-binding domain superfamily/Winged helix DNA-binding domain"/>
    <property type="match status" value="1"/>
</dbReference>
<keyword evidence="2" id="KW-0238">DNA-binding</keyword>
<gene>
    <name evidence="6" type="ORF">H1D24_09635</name>
</gene>
<dbReference type="PANTHER" id="PTHR42756">
    <property type="entry name" value="TRANSCRIPTIONAL REGULATOR, MARR"/>
    <property type="match status" value="1"/>
</dbReference>
<dbReference type="SMART" id="SM00347">
    <property type="entry name" value="HTH_MARR"/>
    <property type="match status" value="1"/>
</dbReference>
<dbReference type="Pfam" id="PF01047">
    <property type="entry name" value="MarR"/>
    <property type="match status" value="1"/>
</dbReference>
<dbReference type="PROSITE" id="PS50995">
    <property type="entry name" value="HTH_MARR_2"/>
    <property type="match status" value="1"/>
</dbReference>
<dbReference type="GO" id="GO:0003700">
    <property type="term" value="F:DNA-binding transcription factor activity"/>
    <property type="evidence" value="ECO:0007669"/>
    <property type="project" value="InterPro"/>
</dbReference>
<evidence type="ECO:0000256" key="4">
    <source>
        <dbReference type="SAM" id="MobiDB-lite"/>
    </source>
</evidence>
<evidence type="ECO:0000256" key="3">
    <source>
        <dbReference type="ARBA" id="ARBA00023163"/>
    </source>
</evidence>
<feature type="domain" description="HTH marR-type" evidence="5">
    <location>
        <begin position="48"/>
        <end position="180"/>
    </location>
</feature>
<dbReference type="PRINTS" id="PR00598">
    <property type="entry name" value="HTHMARR"/>
</dbReference>
<sequence>MITPHGADGKSLGIIRKPECRRRRRSHVARTASRSGDGGATGIAEVPHPTLLYTIKQVELVTRSHLDELVKPAGITALQYTALTVLRRRDGISSAQLARNSFVTAQSMADMVTALERRGLITRRRNPDNRRVLLLSLTEAGRDLLDTYEEAVRELEERMLSGLTPAQRRNLADYLNRCRAALSEIPPH</sequence>
<keyword evidence="1" id="KW-0805">Transcription regulation</keyword>
<evidence type="ECO:0000259" key="5">
    <source>
        <dbReference type="PROSITE" id="PS50995"/>
    </source>
</evidence>
<dbReference type="AlphaFoldDB" id="A0A7W0I897"/>
<evidence type="ECO:0000313" key="7">
    <source>
        <dbReference type="Proteomes" id="UP000545761"/>
    </source>
</evidence>
<dbReference type="PANTHER" id="PTHR42756:SF1">
    <property type="entry name" value="TRANSCRIPTIONAL REPRESSOR OF EMRAB OPERON"/>
    <property type="match status" value="1"/>
</dbReference>
<comment type="caution">
    <text evidence="6">The sequence shown here is derived from an EMBL/GenBank/DDBJ whole genome shotgun (WGS) entry which is preliminary data.</text>
</comment>
<dbReference type="GO" id="GO:0003677">
    <property type="term" value="F:DNA binding"/>
    <property type="evidence" value="ECO:0007669"/>
    <property type="project" value="UniProtKB-KW"/>
</dbReference>
<feature type="region of interest" description="Disordered" evidence="4">
    <location>
        <begin position="21"/>
        <end position="43"/>
    </location>
</feature>
<evidence type="ECO:0000256" key="2">
    <source>
        <dbReference type="ARBA" id="ARBA00023125"/>
    </source>
</evidence>
<dbReference type="InterPro" id="IPR036388">
    <property type="entry name" value="WH-like_DNA-bd_sf"/>
</dbReference>
<proteinExistence type="predicted"/>
<name>A0A7W0I897_9ACTN</name>
<organism evidence="6 7">
    <name type="scientific">Streptomyces himalayensis subsp. himalayensis</name>
    <dbReference type="NCBI Taxonomy" id="2756131"/>
    <lineage>
        <taxon>Bacteria</taxon>
        <taxon>Bacillati</taxon>
        <taxon>Actinomycetota</taxon>
        <taxon>Actinomycetes</taxon>
        <taxon>Kitasatosporales</taxon>
        <taxon>Streptomycetaceae</taxon>
        <taxon>Streptomyces</taxon>
        <taxon>Streptomyces himalayensis</taxon>
    </lineage>
</organism>
<accession>A0A7W0I897</accession>
<dbReference type="InterPro" id="IPR036390">
    <property type="entry name" value="WH_DNA-bd_sf"/>
</dbReference>
<protein>
    <submittedName>
        <fullName evidence="6">MarR family transcriptional regulator</fullName>
    </submittedName>
</protein>
<reference evidence="6 7" key="1">
    <citation type="submission" date="2020-07" db="EMBL/GenBank/DDBJ databases">
        <title>Streptomyces isolated from Indian soil.</title>
        <authorList>
            <person name="Mandal S."/>
            <person name="Maiti P.K."/>
        </authorList>
    </citation>
    <scope>NUCLEOTIDE SEQUENCE [LARGE SCALE GENOMIC DNA]</scope>
    <source>
        <strain evidence="6 7">PSKA28</strain>
    </source>
</reference>
<dbReference type="InterPro" id="IPR000835">
    <property type="entry name" value="HTH_MarR-typ"/>
</dbReference>
<dbReference type="SUPFAM" id="SSF46785">
    <property type="entry name" value="Winged helix' DNA-binding domain"/>
    <property type="match status" value="1"/>
</dbReference>
<dbReference type="EMBL" id="JACEHE010000004">
    <property type="protein sequence ID" value="MBA2946067.1"/>
    <property type="molecule type" value="Genomic_DNA"/>
</dbReference>
<evidence type="ECO:0000256" key="1">
    <source>
        <dbReference type="ARBA" id="ARBA00023015"/>
    </source>
</evidence>
<keyword evidence="3" id="KW-0804">Transcription</keyword>